<dbReference type="AlphaFoldDB" id="A0A158KUK7"/>
<feature type="signal peptide" evidence="1">
    <location>
        <begin position="1"/>
        <end position="21"/>
    </location>
</feature>
<keyword evidence="3" id="KW-1185">Reference proteome</keyword>
<comment type="caution">
    <text evidence="2">The sequence shown here is derived from an EMBL/GenBank/DDBJ whole genome shotgun (WGS) entry which is preliminary data.</text>
</comment>
<reference evidence="2" key="1">
    <citation type="submission" date="2016-01" db="EMBL/GenBank/DDBJ databases">
        <authorList>
            <person name="Peeters C."/>
        </authorList>
    </citation>
    <scope>NUCLEOTIDE SEQUENCE [LARGE SCALE GENOMIC DNA]</scope>
    <source>
        <strain evidence="2">LMG 22940</strain>
    </source>
</reference>
<dbReference type="Proteomes" id="UP000054770">
    <property type="component" value="Unassembled WGS sequence"/>
</dbReference>
<evidence type="ECO:0000256" key="1">
    <source>
        <dbReference type="SAM" id="SignalP"/>
    </source>
</evidence>
<keyword evidence="1" id="KW-0732">Signal</keyword>
<name>A0A158KUK7_9BURK</name>
<evidence type="ECO:0008006" key="4">
    <source>
        <dbReference type="Google" id="ProtNLM"/>
    </source>
</evidence>
<accession>A0A158KUK7</accession>
<evidence type="ECO:0000313" key="3">
    <source>
        <dbReference type="Proteomes" id="UP000054770"/>
    </source>
</evidence>
<protein>
    <recommendedName>
        <fullName evidence="4">Lipoprotein</fullName>
    </recommendedName>
</protein>
<evidence type="ECO:0000313" key="2">
    <source>
        <dbReference type="EMBL" id="SAL84403.1"/>
    </source>
</evidence>
<feature type="chain" id="PRO_5011120779" description="Lipoprotein" evidence="1">
    <location>
        <begin position="22"/>
        <end position="98"/>
    </location>
</feature>
<sequence>MRRLYVAALLAALTSPTVSFAVNADAQHSVGGDQVSENAETFGLLHPEMARIDGRISGWSKKGATLDQSGYGFTYGGSWESSAPNMARHVHKPLYGHH</sequence>
<proteinExistence type="predicted"/>
<gene>
    <name evidence="2" type="ORF">AWB68_07289</name>
</gene>
<dbReference type="EMBL" id="FCON02000159">
    <property type="protein sequence ID" value="SAL84403.1"/>
    <property type="molecule type" value="Genomic_DNA"/>
</dbReference>
<organism evidence="2 3">
    <name type="scientific">Caballeronia choica</name>
    <dbReference type="NCBI Taxonomy" id="326476"/>
    <lineage>
        <taxon>Bacteria</taxon>
        <taxon>Pseudomonadati</taxon>
        <taxon>Pseudomonadota</taxon>
        <taxon>Betaproteobacteria</taxon>
        <taxon>Burkholderiales</taxon>
        <taxon>Burkholderiaceae</taxon>
        <taxon>Caballeronia</taxon>
    </lineage>
</organism>